<sequence>MAEITYICKRTVVSTKPVLREKSYIPSVLDRVMEQSHLNILYYFEIPNRGDVGEMTKRLSQSLSELLTYFPVVTGRLIKNKEGHWTIKCNDAGVRVVEANAKGSVQEWLKLVDREMELKLVCWEEMFHKPYFWSTFYVQLTEFEEGGLAIGLSCFHLLADLTCASIFIKAWFDITLSGKMLDPPLFSTLPRRRPDNCPNHKPYTDLIDHYKSSIQKSHLLADTKYATVTLSFSDPMVRACMAEASGPNHTSPSPFDALSGLLWCCTSEVKGLRNELIDMSICVDLRKILGLDKEFFGNCMVCNKVQTMSLKENKLSDAAKAIGEAVANMDIDGIMDLIEWLEGNDCHSSPLMNSFNLICTSLETVNPYLAMFEEGYNPTRVSYSCEPVVGLGQVMILPSPPGEGPLSRVVMVTLPEDEIVKVCEDDMILRFSPTFLMGAGRK</sequence>
<dbReference type="InterPro" id="IPR023213">
    <property type="entry name" value="CAT-like_dom_sf"/>
</dbReference>
<evidence type="ECO:0000313" key="3">
    <source>
        <dbReference type="Proteomes" id="UP001159364"/>
    </source>
</evidence>
<evidence type="ECO:0000313" key="2">
    <source>
        <dbReference type="EMBL" id="KAJ8773606.1"/>
    </source>
</evidence>
<proteinExistence type="inferred from homology"/>
<name>A0AAV8U2U8_9ROSI</name>
<comment type="caution">
    <text evidence="2">The sequence shown here is derived from an EMBL/GenBank/DDBJ whole genome shotgun (WGS) entry which is preliminary data.</text>
</comment>
<reference evidence="2 3" key="1">
    <citation type="submission" date="2021-09" db="EMBL/GenBank/DDBJ databases">
        <title>Genomic insights and catalytic innovation underlie evolution of tropane alkaloids biosynthesis.</title>
        <authorList>
            <person name="Wang Y.-J."/>
            <person name="Tian T."/>
            <person name="Huang J.-P."/>
            <person name="Huang S.-X."/>
        </authorList>
    </citation>
    <scope>NUCLEOTIDE SEQUENCE [LARGE SCALE GENOMIC DNA]</scope>
    <source>
        <strain evidence="2">KIB-2018</strain>
        <tissue evidence="2">Leaf</tissue>
    </source>
</reference>
<comment type="similarity">
    <text evidence="1">Belongs to the plant acyltransferase family.</text>
</comment>
<dbReference type="Pfam" id="PF02458">
    <property type="entry name" value="Transferase"/>
    <property type="match status" value="1"/>
</dbReference>
<dbReference type="AlphaFoldDB" id="A0AAV8U2U8"/>
<keyword evidence="3" id="KW-1185">Reference proteome</keyword>
<dbReference type="Proteomes" id="UP001159364">
    <property type="component" value="Linkage Group LG01"/>
</dbReference>
<dbReference type="InterPro" id="IPR050317">
    <property type="entry name" value="Plant_Fungal_Acyltransferase"/>
</dbReference>
<evidence type="ECO:0000256" key="1">
    <source>
        <dbReference type="ARBA" id="ARBA00009861"/>
    </source>
</evidence>
<gene>
    <name evidence="2" type="ORF">K2173_005852</name>
</gene>
<accession>A0AAV8U2U8</accession>
<organism evidence="2 3">
    <name type="scientific">Erythroxylum novogranatense</name>
    <dbReference type="NCBI Taxonomy" id="1862640"/>
    <lineage>
        <taxon>Eukaryota</taxon>
        <taxon>Viridiplantae</taxon>
        <taxon>Streptophyta</taxon>
        <taxon>Embryophyta</taxon>
        <taxon>Tracheophyta</taxon>
        <taxon>Spermatophyta</taxon>
        <taxon>Magnoliopsida</taxon>
        <taxon>eudicotyledons</taxon>
        <taxon>Gunneridae</taxon>
        <taxon>Pentapetalae</taxon>
        <taxon>rosids</taxon>
        <taxon>fabids</taxon>
        <taxon>Malpighiales</taxon>
        <taxon>Erythroxylaceae</taxon>
        <taxon>Erythroxylum</taxon>
    </lineage>
</organism>
<dbReference type="PANTHER" id="PTHR31642:SF26">
    <property type="entry name" value="HXXXD-TYPE ACYL-TRANSFERASE FAMILY PROTEIN"/>
    <property type="match status" value="1"/>
</dbReference>
<dbReference type="EMBL" id="JAIWQS010000001">
    <property type="protein sequence ID" value="KAJ8773606.1"/>
    <property type="molecule type" value="Genomic_DNA"/>
</dbReference>
<protein>
    <submittedName>
        <fullName evidence="2">Uncharacterized protein</fullName>
    </submittedName>
</protein>
<dbReference type="GO" id="GO:0016747">
    <property type="term" value="F:acyltransferase activity, transferring groups other than amino-acyl groups"/>
    <property type="evidence" value="ECO:0007669"/>
    <property type="project" value="TreeGrafter"/>
</dbReference>
<dbReference type="Gene3D" id="3.30.559.10">
    <property type="entry name" value="Chloramphenicol acetyltransferase-like domain"/>
    <property type="match status" value="2"/>
</dbReference>
<dbReference type="PANTHER" id="PTHR31642">
    <property type="entry name" value="TRICHOTHECENE 3-O-ACETYLTRANSFERASE"/>
    <property type="match status" value="1"/>
</dbReference>